<organism evidence="7 8">
    <name type="scientific">Gordonia rubripertincta</name>
    <name type="common">Rhodococcus corallinus</name>
    <dbReference type="NCBI Taxonomy" id="36822"/>
    <lineage>
        <taxon>Bacteria</taxon>
        <taxon>Bacillati</taxon>
        <taxon>Actinomycetota</taxon>
        <taxon>Actinomycetes</taxon>
        <taxon>Mycobacteriales</taxon>
        <taxon>Gordoniaceae</taxon>
        <taxon>Gordonia</taxon>
    </lineage>
</organism>
<feature type="transmembrane region" description="Helical" evidence="5">
    <location>
        <begin position="55"/>
        <end position="74"/>
    </location>
</feature>
<feature type="domain" description="Methylamine utilisation protein MauE" evidence="6">
    <location>
        <begin position="17"/>
        <end position="91"/>
    </location>
</feature>
<dbReference type="PANTHER" id="PTHR36974:SF1">
    <property type="entry name" value="DOXX FAMILY MEMBRANE PROTEIN"/>
    <property type="match status" value="1"/>
</dbReference>
<evidence type="ECO:0000313" key="7">
    <source>
        <dbReference type="EMBL" id="MBM7276590.1"/>
    </source>
</evidence>
<sequence>MSVLSPTTARQPLGRTIARIALGAILAIAGIGHLTAQREEFQAQVPDWVPFSKDFVVLASGGVEIALGAALIALPRHRKIVSWVVAAFFVAVFPGNIHQYVEHIDAFGLDTDQKRLTRLFFQPVLVLWAIVAGTGERKDWFL</sequence>
<evidence type="ECO:0000256" key="4">
    <source>
        <dbReference type="ARBA" id="ARBA00023136"/>
    </source>
</evidence>
<protein>
    <recommendedName>
        <fullName evidence="6">Methylamine utilisation protein MauE domain-containing protein</fullName>
    </recommendedName>
</protein>
<evidence type="ECO:0000259" key="6">
    <source>
        <dbReference type="Pfam" id="PF07291"/>
    </source>
</evidence>
<dbReference type="AlphaFoldDB" id="A0AAW4G028"/>
<dbReference type="InterPro" id="IPR009908">
    <property type="entry name" value="Methylamine_util_MauE"/>
</dbReference>
<feature type="transmembrane region" description="Helical" evidence="5">
    <location>
        <begin position="81"/>
        <end position="99"/>
    </location>
</feature>
<dbReference type="Proteomes" id="UP001195196">
    <property type="component" value="Unassembled WGS sequence"/>
</dbReference>
<comment type="subcellular location">
    <subcellularLocation>
        <location evidence="1">Membrane</location>
        <topology evidence="1">Multi-pass membrane protein</topology>
    </subcellularLocation>
</comment>
<comment type="caution">
    <text evidence="7">The sequence shown here is derived from an EMBL/GenBank/DDBJ whole genome shotgun (WGS) entry which is preliminary data.</text>
</comment>
<evidence type="ECO:0000256" key="5">
    <source>
        <dbReference type="SAM" id="Phobius"/>
    </source>
</evidence>
<keyword evidence="2 5" id="KW-0812">Transmembrane</keyword>
<evidence type="ECO:0000256" key="2">
    <source>
        <dbReference type="ARBA" id="ARBA00022692"/>
    </source>
</evidence>
<proteinExistence type="predicted"/>
<dbReference type="EMBL" id="JAFFGU010000001">
    <property type="protein sequence ID" value="MBM7276590.1"/>
    <property type="molecule type" value="Genomic_DNA"/>
</dbReference>
<accession>A0AAW4G028</accession>
<evidence type="ECO:0000313" key="8">
    <source>
        <dbReference type="Proteomes" id="UP001195196"/>
    </source>
</evidence>
<dbReference type="Pfam" id="PF07291">
    <property type="entry name" value="MauE"/>
    <property type="match status" value="1"/>
</dbReference>
<keyword evidence="3 5" id="KW-1133">Transmembrane helix</keyword>
<reference evidence="7" key="1">
    <citation type="submission" date="2021-02" db="EMBL/GenBank/DDBJ databases">
        <title>Taxonomy, biology and ecology of Rhodococcus bacteria occurring in California pistachio and other woody hosts as revealed by genome sequence analyses.</title>
        <authorList>
            <person name="Riely B."/>
            <person name="Gai Y."/>
        </authorList>
    </citation>
    <scope>NUCLEOTIDE SEQUENCE</scope>
    <source>
        <strain evidence="7">BP-295</strain>
    </source>
</reference>
<dbReference type="PANTHER" id="PTHR36974">
    <property type="entry name" value="MEMBRANE PROTEIN-RELATED"/>
    <property type="match status" value="1"/>
</dbReference>
<evidence type="ECO:0000256" key="1">
    <source>
        <dbReference type="ARBA" id="ARBA00004141"/>
    </source>
</evidence>
<dbReference type="GO" id="GO:0030416">
    <property type="term" value="P:methylamine metabolic process"/>
    <property type="evidence" value="ECO:0007669"/>
    <property type="project" value="InterPro"/>
</dbReference>
<keyword evidence="4 5" id="KW-0472">Membrane</keyword>
<evidence type="ECO:0000256" key="3">
    <source>
        <dbReference type="ARBA" id="ARBA00022989"/>
    </source>
</evidence>
<name>A0AAW4G028_GORRU</name>
<feature type="transmembrane region" description="Helical" evidence="5">
    <location>
        <begin position="119"/>
        <end position="135"/>
    </location>
</feature>
<dbReference type="GO" id="GO:0016020">
    <property type="term" value="C:membrane"/>
    <property type="evidence" value="ECO:0007669"/>
    <property type="project" value="UniProtKB-SubCell"/>
</dbReference>
<gene>
    <name evidence="7" type="ORF">JTZ10_02365</name>
</gene>
<dbReference type="RefSeq" id="WP_204717273.1">
    <property type="nucleotide sequence ID" value="NZ_JAFFGU010000001.1"/>
</dbReference>
<feature type="transmembrane region" description="Helical" evidence="5">
    <location>
        <begin position="16"/>
        <end position="35"/>
    </location>
</feature>